<keyword evidence="2" id="KW-1185">Reference proteome</keyword>
<organism evidence="1 2">
    <name type="scientific">Chaetoceros tenuissimus</name>
    <dbReference type="NCBI Taxonomy" id="426638"/>
    <lineage>
        <taxon>Eukaryota</taxon>
        <taxon>Sar</taxon>
        <taxon>Stramenopiles</taxon>
        <taxon>Ochrophyta</taxon>
        <taxon>Bacillariophyta</taxon>
        <taxon>Coscinodiscophyceae</taxon>
        <taxon>Chaetocerotophycidae</taxon>
        <taxon>Chaetocerotales</taxon>
        <taxon>Chaetocerotaceae</taxon>
        <taxon>Chaetoceros</taxon>
    </lineage>
</organism>
<reference evidence="1 2" key="1">
    <citation type="journal article" date="2021" name="Sci. Rep.">
        <title>The genome of the diatom Chaetoceros tenuissimus carries an ancient integrated fragment of an extant virus.</title>
        <authorList>
            <person name="Hongo Y."/>
            <person name="Kimura K."/>
            <person name="Takaki Y."/>
            <person name="Yoshida Y."/>
            <person name="Baba S."/>
            <person name="Kobayashi G."/>
            <person name="Nagasaki K."/>
            <person name="Hano T."/>
            <person name="Tomaru Y."/>
        </authorList>
    </citation>
    <scope>NUCLEOTIDE SEQUENCE [LARGE SCALE GENOMIC DNA]</scope>
    <source>
        <strain evidence="1 2">NIES-3715</strain>
    </source>
</reference>
<name>A0AAD3CQP3_9STRA</name>
<evidence type="ECO:0008006" key="3">
    <source>
        <dbReference type="Google" id="ProtNLM"/>
    </source>
</evidence>
<evidence type="ECO:0000313" key="1">
    <source>
        <dbReference type="EMBL" id="GFH50128.1"/>
    </source>
</evidence>
<accession>A0AAD3CQP3</accession>
<gene>
    <name evidence="1" type="ORF">CTEN210_06604</name>
</gene>
<comment type="caution">
    <text evidence="1">The sequence shown here is derived from an EMBL/GenBank/DDBJ whole genome shotgun (WGS) entry which is preliminary data.</text>
</comment>
<dbReference type="EMBL" id="BLLK01000038">
    <property type="protein sequence ID" value="GFH50128.1"/>
    <property type="molecule type" value="Genomic_DNA"/>
</dbReference>
<dbReference type="Gene3D" id="3.40.50.2000">
    <property type="entry name" value="Glycogen Phosphorylase B"/>
    <property type="match status" value="2"/>
</dbReference>
<dbReference type="SUPFAM" id="SSF53756">
    <property type="entry name" value="UDP-Glycosyltransferase/glycogen phosphorylase"/>
    <property type="match status" value="1"/>
</dbReference>
<dbReference type="AlphaFoldDB" id="A0AAD3CQP3"/>
<protein>
    <recommendedName>
        <fullName evidence="3">Glycosyl transferase family 1 domain-containing protein</fullName>
    </recommendedName>
</protein>
<sequence length="462" mass="51721">MATSPPKRILFLSLELNFAPFSGNGVLARSLVSSLSKRNDCTVKVICAKPHSTSYTKYSLSADINMMEAHDSLEIWPINLPPQCSWKRLDRSCAHQEYATLCQQSDILQKIQKFDPNHIIAVDWHGMLAYKAIASKCELECKIIYYNFRVYSSSSWDHPASNHGEKNEQSDDEFYKEQEQMCCRIADAIICLANHDLQMLQRLIREDKSIVDQSNKMKKIKILFPPLRGDILALAEKYETSSEPFDSYLPIQARVAMEKLSDEGHSLPKRCFITCCTRLSPEKAPHHFITLLQNLGGEDFLKKNSWVPVLCGAKSVSDYAETIIKDFRSICKEWPCVVIDHHLGAQELAALFLKTAVNVHPCLYDAYGMTLVESAAFQCPSIINSGNKVGATSLLVEGHGCIAVGLEEIIENDKCSLQMKILLDVLASPESLNHVGKEAKSKALGWDETSCCQGLVNVLDNI</sequence>
<proteinExistence type="predicted"/>
<dbReference type="Proteomes" id="UP001054902">
    <property type="component" value="Unassembled WGS sequence"/>
</dbReference>
<evidence type="ECO:0000313" key="2">
    <source>
        <dbReference type="Proteomes" id="UP001054902"/>
    </source>
</evidence>